<feature type="region of interest" description="Actin-binding" evidence="11">
    <location>
        <begin position="620"/>
        <end position="642"/>
    </location>
</feature>
<dbReference type="InterPro" id="IPR036961">
    <property type="entry name" value="Kinesin_motor_dom_sf"/>
</dbReference>
<evidence type="ECO:0000259" key="14">
    <source>
        <dbReference type="PROSITE" id="PS51456"/>
    </source>
</evidence>
<dbReference type="KEGG" id="aplc:110975293"/>
<keyword evidence="5 11" id="KW-0547">Nucleotide-binding</keyword>
<evidence type="ECO:0000256" key="1">
    <source>
        <dbReference type="ARBA" id="ARBA00004245"/>
    </source>
</evidence>
<dbReference type="CDD" id="cd00124">
    <property type="entry name" value="MYSc"/>
    <property type="match status" value="1"/>
</dbReference>
<dbReference type="GO" id="GO:0004674">
    <property type="term" value="F:protein serine/threonine kinase activity"/>
    <property type="evidence" value="ECO:0007669"/>
    <property type="project" value="TreeGrafter"/>
</dbReference>
<dbReference type="InterPro" id="IPR017855">
    <property type="entry name" value="SMAD-like_dom_sf"/>
</dbReference>
<dbReference type="InterPro" id="IPR052409">
    <property type="entry name" value="Myosin-III_kinase_activity"/>
</dbReference>
<feature type="compositionally biased region" description="Polar residues" evidence="12">
    <location>
        <begin position="1175"/>
        <end position="1187"/>
    </location>
</feature>
<dbReference type="RefSeq" id="XP_022083350.1">
    <property type="nucleotide sequence ID" value="XM_022227658.1"/>
</dbReference>
<protein>
    <submittedName>
        <fullName evidence="16 17">Myosin-IIIb-like isoform X1</fullName>
    </submittedName>
</protein>
<evidence type="ECO:0000256" key="11">
    <source>
        <dbReference type="PROSITE-ProRule" id="PRU00782"/>
    </source>
</evidence>
<keyword evidence="7 11" id="KW-0518">Myosin</keyword>
<dbReference type="PROSITE" id="PS51456">
    <property type="entry name" value="MYOSIN_MOTOR"/>
    <property type="match status" value="1"/>
</dbReference>
<evidence type="ECO:0000256" key="4">
    <source>
        <dbReference type="ARBA" id="ARBA00022737"/>
    </source>
</evidence>
<evidence type="ECO:0000256" key="12">
    <source>
        <dbReference type="SAM" id="MobiDB-lite"/>
    </source>
</evidence>
<dbReference type="RefSeq" id="XP_022083348.1">
    <property type="nucleotide sequence ID" value="XM_022227656.1"/>
</dbReference>
<dbReference type="PANTHER" id="PTHR46256">
    <property type="entry name" value="AGAP011099-PA"/>
    <property type="match status" value="1"/>
</dbReference>
<organism evidence="15 19">
    <name type="scientific">Acanthaster planci</name>
    <name type="common">Crown-of-thorns starfish</name>
    <dbReference type="NCBI Taxonomy" id="133434"/>
    <lineage>
        <taxon>Eukaryota</taxon>
        <taxon>Metazoa</taxon>
        <taxon>Echinodermata</taxon>
        <taxon>Eleutherozoa</taxon>
        <taxon>Asterozoa</taxon>
        <taxon>Asteroidea</taxon>
        <taxon>Valvatacea</taxon>
        <taxon>Valvatida</taxon>
        <taxon>Acanthasteridae</taxon>
        <taxon>Acanthaster</taxon>
    </lineage>
</organism>
<dbReference type="AlphaFoldDB" id="A0A8B7XTV4"/>
<dbReference type="Gene3D" id="1.20.5.4820">
    <property type="match status" value="1"/>
</dbReference>
<dbReference type="InterPro" id="IPR001609">
    <property type="entry name" value="Myosin_head_motor_dom-like"/>
</dbReference>
<dbReference type="GO" id="GO:0006355">
    <property type="term" value="P:regulation of DNA-templated transcription"/>
    <property type="evidence" value="ECO:0007669"/>
    <property type="project" value="InterPro"/>
</dbReference>
<feature type="compositionally biased region" description="Basic and acidic residues" evidence="12">
    <location>
        <begin position="1124"/>
        <end position="1137"/>
    </location>
</feature>
<accession>A0A8B7XTV4</accession>
<evidence type="ECO:0000256" key="5">
    <source>
        <dbReference type="ARBA" id="ARBA00022741"/>
    </source>
</evidence>
<dbReference type="Pfam" id="PF00063">
    <property type="entry name" value="Myosin_head"/>
    <property type="match status" value="1"/>
</dbReference>
<keyword evidence="4" id="KW-0677">Repeat</keyword>
<dbReference type="RefSeq" id="XP_022083352.1">
    <property type="nucleotide sequence ID" value="XM_022227660.1"/>
</dbReference>
<evidence type="ECO:0000313" key="18">
    <source>
        <dbReference type="RefSeq" id="XP_022083350.1"/>
    </source>
</evidence>
<dbReference type="Gene3D" id="3.40.850.10">
    <property type="entry name" value="Kinesin motor domain"/>
    <property type="match status" value="2"/>
</dbReference>
<keyword evidence="10" id="KW-0966">Cell projection</keyword>
<feature type="region of interest" description="Disordered" evidence="12">
    <location>
        <begin position="1173"/>
        <end position="1199"/>
    </location>
</feature>
<feature type="binding site" evidence="11">
    <location>
        <begin position="98"/>
        <end position="105"/>
    </location>
    <ligand>
        <name>ATP</name>
        <dbReference type="ChEBI" id="CHEBI:30616"/>
    </ligand>
</feature>
<proteinExistence type="inferred from homology"/>
<dbReference type="PROSITE" id="PS51076">
    <property type="entry name" value="MH2"/>
    <property type="match status" value="1"/>
</dbReference>
<dbReference type="GO" id="GO:0042995">
    <property type="term" value="C:cell projection"/>
    <property type="evidence" value="ECO:0007669"/>
    <property type="project" value="UniProtKB-SubCell"/>
</dbReference>
<feature type="compositionally biased region" description="Basic residues" evidence="12">
    <location>
        <begin position="1112"/>
        <end position="1121"/>
    </location>
</feature>
<dbReference type="InterPro" id="IPR008984">
    <property type="entry name" value="SMAD_FHA_dom_sf"/>
</dbReference>
<name>A0A8B7XTV4_ACAPL</name>
<evidence type="ECO:0000256" key="9">
    <source>
        <dbReference type="ARBA" id="ARBA00023212"/>
    </source>
</evidence>
<dbReference type="GO" id="GO:0000146">
    <property type="term" value="F:microfilament motor activity"/>
    <property type="evidence" value="ECO:0007669"/>
    <property type="project" value="TreeGrafter"/>
</dbReference>
<evidence type="ECO:0000313" key="20">
    <source>
        <dbReference type="RefSeq" id="XP_022083352.1"/>
    </source>
</evidence>
<evidence type="ECO:0000256" key="2">
    <source>
        <dbReference type="ARBA" id="ARBA00004316"/>
    </source>
</evidence>
<dbReference type="Gene3D" id="1.20.120.720">
    <property type="entry name" value="Myosin VI head, motor domain, U50 subdomain"/>
    <property type="match status" value="2"/>
</dbReference>
<keyword evidence="8 11" id="KW-0505">Motor protein</keyword>
<comment type="similarity">
    <text evidence="11">Belongs to the TRAFAC class myosin-kinesin ATPase superfamily. Myosin family.</text>
</comment>
<feature type="region of interest" description="Disordered" evidence="12">
    <location>
        <begin position="585"/>
        <end position="612"/>
    </location>
</feature>
<dbReference type="GO" id="GO:0005524">
    <property type="term" value="F:ATP binding"/>
    <property type="evidence" value="ECO:0007669"/>
    <property type="project" value="UniProtKB-UniRule"/>
</dbReference>
<dbReference type="Proteomes" id="UP000694845">
    <property type="component" value="Unplaced"/>
</dbReference>
<dbReference type="SMART" id="SM00242">
    <property type="entry name" value="MYSc"/>
    <property type="match status" value="1"/>
</dbReference>
<dbReference type="PANTHER" id="PTHR46256:SF3">
    <property type="entry name" value="MYOSIN MOTOR DOMAIN-CONTAINING PROTEIN"/>
    <property type="match status" value="1"/>
</dbReference>
<evidence type="ECO:0000256" key="7">
    <source>
        <dbReference type="ARBA" id="ARBA00023123"/>
    </source>
</evidence>
<dbReference type="OrthoDB" id="2914378at2759"/>
<evidence type="ECO:0000256" key="3">
    <source>
        <dbReference type="ARBA" id="ARBA00022490"/>
    </source>
</evidence>
<dbReference type="GO" id="GO:0016459">
    <property type="term" value="C:myosin complex"/>
    <property type="evidence" value="ECO:0007669"/>
    <property type="project" value="UniProtKB-KW"/>
</dbReference>
<dbReference type="GO" id="GO:0030832">
    <property type="term" value="P:regulation of actin filament length"/>
    <property type="evidence" value="ECO:0007669"/>
    <property type="project" value="TreeGrafter"/>
</dbReference>
<dbReference type="Gene3D" id="2.60.200.10">
    <property type="match status" value="1"/>
</dbReference>
<evidence type="ECO:0000256" key="8">
    <source>
        <dbReference type="ARBA" id="ARBA00023175"/>
    </source>
</evidence>
<evidence type="ECO:0000259" key="13">
    <source>
        <dbReference type="PROSITE" id="PS51076"/>
    </source>
</evidence>
<keyword evidence="15" id="KW-1185">Reference proteome</keyword>
<evidence type="ECO:0000313" key="19">
    <source>
        <dbReference type="RefSeq" id="XP_022083351.1"/>
    </source>
</evidence>
<keyword evidence="6 11" id="KW-0067">ATP-binding</keyword>
<sequence length="1265" mass="143806">MTLRLVDDLATLESLDETAILDELKKRYATDVIYTYIGDILIAINPYKPLPIYSYQISCSYTNLQYRQALPPHIFAIADKAYGSMKRLGMRQCCVISGESGAGKTESAKYLIGHIISHCSSNKKNLQEKILQVNPLLEAFGNARTVMNDNSSRFGKFIELKFCHDGRIVGATIDQYLLEKSRVVSQGKQERNFHIFYYMFAGLTEQQLLNLLLSPPEKHRILNAVQGQGVYDSEEEFLFNQKMYDELQDIMELVGFSQEDIWMIFTILSAIIQIADIDFDFDEETGGSYIVDEYILKVVCNLLGLDVVEMATALVSNVSYTRGEQILTLKTVAQANDGRDALAKALYSKLFTWIVRQVNSLIAPDPHLQGGTEGYEIGILDIYGFESFETNSFEQLCINVTNEQLQYYFNQRIFAWELAEYASEGISHAKIKFQDNQPVLDLFLAKPLGLFSILDEESRFPQATDVTFVNKLISNHGKNSNFLKEKKSRGQAKFGINHYAGELWYDARGFLEKNRDTFSANLTDSMLHSQNGLLRYLFSASESEISETKQSSPFAVPQSQKDILLCKPPPKIIHDGTVSLSRAATKKLKKQMKDGKSPASDKGKRKTTLPSIGSHFKQSLTGLMAKILGAEPQFVRCIKPNGQSRNDFYEDRLVQRQLQYTGVLETIKIRRMGFPSRLAFGDFMRRYKFIGFPLSASVKANAASCKKILQSAGLSGYEIGKTKVFLKYWHSEKLDTRLDQLLESVVTCQRYVRGRLGRKFTRSVREKGWKQRGAIAGFLEEIEVYNEKIFRSIVKMDKHDKERFEAKKRQMLLGELRVKTDERQRLIVEQNERKKVPPPTAPKRYSYGVPVAAATNGVATERTQIPTKRSKIEEELLDELEYQLPRIDADAWAKVYFLEKRCRLVDFNIKSPAVIVDGSKFQYPGRLGFGALHNPLRDKHTEKVRAHIGKGVQVEVDKEGNVWATRLGKNEVFVKGCFDPENHCISADVIEQMGHLETNIPMKVFDIKEYKIQLALEAKKSDQSEIDKRRLKQLCLVSLSFVKDAVEDVNTPCWISIVVLPALRLDNPKIMQTLRDVSVGNTNPDVLQDATRILSVYRTAKQIESSEMGRSASRKWAKSNMRRSNFEKENTKKDGRQARLKETEKAKAMGMGAMYSWEVQKDDKAVTKDMDRLSIVSNDSDTGSSLYPSDEGGPGYQSSSVRRAVLRSLSVRNAAAFRQRSLKRIQETGAQEIEVPEDPYSVNGGRRVWAKDRQKKREQITDEIF</sequence>
<dbReference type="SUPFAM" id="SSF52540">
    <property type="entry name" value="P-loop containing nucleoside triphosphate hydrolases"/>
    <property type="match status" value="1"/>
</dbReference>
<feature type="region of interest" description="Disordered" evidence="12">
    <location>
        <begin position="1108"/>
        <end position="1137"/>
    </location>
</feature>
<evidence type="ECO:0000256" key="10">
    <source>
        <dbReference type="ARBA" id="ARBA00023273"/>
    </source>
</evidence>
<comment type="subcellular location">
    <subcellularLocation>
        <location evidence="2">Cell projection</location>
    </subcellularLocation>
    <subcellularLocation>
        <location evidence="1">Cytoplasm</location>
        <location evidence="1">Cytoskeleton</location>
    </subcellularLocation>
</comment>
<dbReference type="RefSeq" id="XP_022083349.1">
    <property type="nucleotide sequence ID" value="XM_022227657.1"/>
</dbReference>
<keyword evidence="9" id="KW-0206">Cytoskeleton</keyword>
<dbReference type="SUPFAM" id="SSF49879">
    <property type="entry name" value="SMAD/FHA domain"/>
    <property type="match status" value="1"/>
</dbReference>
<feature type="compositionally biased region" description="Basic and acidic residues" evidence="12">
    <location>
        <begin position="591"/>
        <end position="602"/>
    </location>
</feature>
<keyword evidence="3" id="KW-0963">Cytoplasm</keyword>
<dbReference type="InterPro" id="IPR001132">
    <property type="entry name" value="SMAD_dom_Dwarfin-type"/>
</dbReference>
<evidence type="ECO:0000313" key="17">
    <source>
        <dbReference type="RefSeq" id="XP_022083349.1"/>
    </source>
</evidence>
<dbReference type="Gene3D" id="1.20.58.530">
    <property type="match status" value="2"/>
</dbReference>
<keyword evidence="11" id="KW-0009">Actin-binding</keyword>
<evidence type="ECO:0000313" key="15">
    <source>
        <dbReference type="Proteomes" id="UP000694845"/>
    </source>
</evidence>
<gene>
    <name evidence="16 17 18 19 20" type="primary">LOC110975293</name>
</gene>
<dbReference type="GO" id="GO:0003779">
    <property type="term" value="F:actin binding"/>
    <property type="evidence" value="ECO:0007669"/>
    <property type="project" value="UniProtKB-KW"/>
</dbReference>
<dbReference type="InterPro" id="IPR027417">
    <property type="entry name" value="P-loop_NTPase"/>
</dbReference>
<reference evidence="16 17" key="1">
    <citation type="submission" date="2025-04" db="UniProtKB">
        <authorList>
            <consortium name="RefSeq"/>
        </authorList>
    </citation>
    <scope>IDENTIFICATION</scope>
</reference>
<feature type="domain" description="Myosin motor" evidence="14">
    <location>
        <begin position="4"/>
        <end position="743"/>
    </location>
</feature>
<evidence type="ECO:0000313" key="16">
    <source>
        <dbReference type="RefSeq" id="XP_022083348.1"/>
    </source>
</evidence>
<dbReference type="PRINTS" id="PR00193">
    <property type="entry name" value="MYOSINHEAVY"/>
</dbReference>
<dbReference type="SMART" id="SM00524">
    <property type="entry name" value="DWB"/>
    <property type="match status" value="1"/>
</dbReference>
<dbReference type="GeneID" id="110975293"/>
<evidence type="ECO:0000256" key="6">
    <source>
        <dbReference type="ARBA" id="ARBA00022840"/>
    </source>
</evidence>
<dbReference type="Pfam" id="PF03166">
    <property type="entry name" value="MH2"/>
    <property type="match status" value="1"/>
</dbReference>
<dbReference type="RefSeq" id="XP_022083351.1">
    <property type="nucleotide sequence ID" value="XM_022227659.1"/>
</dbReference>
<dbReference type="Gene3D" id="1.10.10.820">
    <property type="match status" value="1"/>
</dbReference>
<feature type="domain" description="MH2" evidence="13">
    <location>
        <begin position="892"/>
        <end position="1083"/>
    </location>
</feature>